<sequence length="86" mass="9578">MADASKASIERPAGVVRAAARAAPAGVLRGIRSIRWFVTELMGDRAYATYLEHHRRAHPGEPALDERAFWRQRYAEQDANPGARCC</sequence>
<evidence type="ECO:0000313" key="1">
    <source>
        <dbReference type="EMBL" id="QEO15008.1"/>
    </source>
</evidence>
<gene>
    <name evidence="1" type="ORF">FLP10_11725</name>
</gene>
<dbReference type="RefSeq" id="WP_149161027.1">
    <property type="nucleotide sequence ID" value="NZ_CP043505.1"/>
</dbReference>
<protein>
    <submittedName>
        <fullName evidence="1">YbdD/YjiX family protein</fullName>
    </submittedName>
</protein>
<accession>A0A5C1YHC4</accession>
<reference evidence="1 2" key="1">
    <citation type="submission" date="2019-09" db="EMBL/GenBank/DDBJ databases">
        <title>Genome sequencing of strain KACC 19306.</title>
        <authorList>
            <person name="Heo J."/>
            <person name="Kim S.-J."/>
            <person name="Kim J.-S."/>
            <person name="Hong S.-B."/>
            <person name="Kwon S.-W."/>
        </authorList>
    </citation>
    <scope>NUCLEOTIDE SEQUENCE [LARGE SCALE GENOMIC DNA]</scope>
    <source>
        <strain evidence="1 2">KACC 19306</strain>
    </source>
</reference>
<name>A0A5C1YHC4_9MICO</name>
<keyword evidence="2" id="KW-1185">Reference proteome</keyword>
<organism evidence="1 2">
    <name type="scientific">Agromyces intestinalis</name>
    <dbReference type="NCBI Taxonomy" id="2592652"/>
    <lineage>
        <taxon>Bacteria</taxon>
        <taxon>Bacillati</taxon>
        <taxon>Actinomycetota</taxon>
        <taxon>Actinomycetes</taxon>
        <taxon>Micrococcales</taxon>
        <taxon>Microbacteriaceae</taxon>
        <taxon>Agromyces</taxon>
    </lineage>
</organism>
<dbReference type="Proteomes" id="UP000324678">
    <property type="component" value="Chromosome"/>
</dbReference>
<proteinExistence type="predicted"/>
<dbReference type="InterPro" id="IPR007423">
    <property type="entry name" value="Sel_put"/>
</dbReference>
<evidence type="ECO:0000313" key="2">
    <source>
        <dbReference type="Proteomes" id="UP000324678"/>
    </source>
</evidence>
<dbReference type="KEGG" id="ail:FLP10_11725"/>
<dbReference type="Pfam" id="PF04328">
    <property type="entry name" value="Sel_put"/>
    <property type="match status" value="1"/>
</dbReference>
<dbReference type="EMBL" id="CP043505">
    <property type="protein sequence ID" value="QEO15008.1"/>
    <property type="molecule type" value="Genomic_DNA"/>
</dbReference>
<dbReference type="AlphaFoldDB" id="A0A5C1YHC4"/>
<dbReference type="OrthoDB" id="3541280at2"/>